<gene>
    <name evidence="1" type="ORF">C3430_15915</name>
</gene>
<dbReference type="Proteomes" id="UP000237003">
    <property type="component" value="Unassembled WGS sequence"/>
</dbReference>
<proteinExistence type="predicted"/>
<dbReference type="AlphaFoldDB" id="A0A2S4RWH9"/>
<accession>A0A2S4RWH9</accession>
<dbReference type="EMBL" id="PQLX01000005">
    <property type="protein sequence ID" value="POU64657.1"/>
    <property type="molecule type" value="Genomic_DNA"/>
</dbReference>
<comment type="caution">
    <text evidence="1">The sequence shown here is derived from an EMBL/GenBank/DDBJ whole genome shotgun (WGS) entry which is preliminary data.</text>
</comment>
<name>A0A2S4RWH9_CITAM</name>
<reference evidence="1 2" key="1">
    <citation type="submission" date="2018-01" db="EMBL/GenBank/DDBJ databases">
        <title>Complete genome sequences of 14 Citrobacter spp. isolated from plant in Canada.</title>
        <authorList>
            <person name="Bhandare S.G."/>
            <person name="Colavecchio A."/>
            <person name="Jeukens J."/>
            <person name="Emond-Rheault J.-G."/>
            <person name="Freschi L."/>
            <person name="Hamel J."/>
            <person name="Kukavica-Ibrulj I."/>
            <person name="Levesque R."/>
            <person name="Goodridge L."/>
        </authorList>
    </citation>
    <scope>NUCLEOTIDE SEQUENCE [LARGE SCALE GENOMIC DNA]</scope>
    <source>
        <strain evidence="1 2">S1285</strain>
    </source>
</reference>
<protein>
    <submittedName>
        <fullName evidence="1">Uncharacterized protein</fullName>
    </submittedName>
</protein>
<evidence type="ECO:0000313" key="2">
    <source>
        <dbReference type="Proteomes" id="UP000237003"/>
    </source>
</evidence>
<organism evidence="1 2">
    <name type="scientific">Citrobacter amalonaticus</name>
    <dbReference type="NCBI Taxonomy" id="35703"/>
    <lineage>
        <taxon>Bacteria</taxon>
        <taxon>Pseudomonadati</taxon>
        <taxon>Pseudomonadota</taxon>
        <taxon>Gammaproteobacteria</taxon>
        <taxon>Enterobacterales</taxon>
        <taxon>Enterobacteriaceae</taxon>
        <taxon>Citrobacter</taxon>
    </lineage>
</organism>
<dbReference type="RefSeq" id="WP_103777290.1">
    <property type="nucleotide sequence ID" value="NZ_PQLX01000005.1"/>
</dbReference>
<sequence>MSQPVYQNIAQETKTSLDECFAQRVIPLEQQYLAGLQALRTTLFGQQEMAELSPAQRDELIAWVDELDRRIITYQTLCTKYLNALNSEQQRELMTFMLFGDTRTARAQKNIQEHIQLRSEAVSRINERLVDLHSPEALKRQLQQRLEKEIHIRRFLDESTHYRPVRKTG</sequence>
<evidence type="ECO:0000313" key="1">
    <source>
        <dbReference type="EMBL" id="POU64657.1"/>
    </source>
</evidence>
<dbReference type="OrthoDB" id="9954771at2"/>